<dbReference type="Proteomes" id="UP001564760">
    <property type="component" value="Unassembled WGS sequence"/>
</dbReference>
<comment type="caution">
    <text evidence="2">The sequence shown here is derived from an EMBL/GenBank/DDBJ whole genome shotgun (WGS) entry which is preliminary data.</text>
</comment>
<evidence type="ECO:0000313" key="2">
    <source>
        <dbReference type="EMBL" id="MEY8017674.1"/>
    </source>
</evidence>
<keyword evidence="3" id="KW-1185">Reference proteome</keyword>
<accession>A0ABV4C550</accession>
<evidence type="ECO:0008006" key="4">
    <source>
        <dbReference type="Google" id="ProtNLM"/>
    </source>
</evidence>
<gene>
    <name evidence="2" type="ORF">AB8998_23210</name>
</gene>
<evidence type="ECO:0000313" key="3">
    <source>
        <dbReference type="Proteomes" id="UP001564760"/>
    </source>
</evidence>
<feature type="region of interest" description="Disordered" evidence="1">
    <location>
        <begin position="93"/>
        <end position="132"/>
    </location>
</feature>
<protein>
    <recommendedName>
        <fullName evidence="4">DUF222 domain-containing protein</fullName>
    </recommendedName>
</protein>
<name>A0ABV4C550_9MYCO</name>
<organism evidence="2 3">
    <name type="scientific">Mycobacterium servetii</name>
    <dbReference type="NCBI Taxonomy" id="3237418"/>
    <lineage>
        <taxon>Bacteria</taxon>
        <taxon>Bacillati</taxon>
        <taxon>Actinomycetota</taxon>
        <taxon>Actinomycetes</taxon>
        <taxon>Mycobacteriales</taxon>
        <taxon>Mycobacteriaceae</taxon>
        <taxon>Mycobacterium</taxon>
    </lineage>
</organism>
<dbReference type="EMBL" id="JBGEDP010000001">
    <property type="protein sequence ID" value="MEY8017674.1"/>
    <property type="molecule type" value="Genomic_DNA"/>
</dbReference>
<dbReference type="RefSeq" id="WP_369739973.1">
    <property type="nucleotide sequence ID" value="NZ_JBGEDP010000001.1"/>
</dbReference>
<proteinExistence type="predicted"/>
<reference evidence="2 3" key="1">
    <citation type="submission" date="2024-08" db="EMBL/GenBank/DDBJ databases">
        <title>Mycobacterium servetensis sp. nov., a novel rapid-growing mycobacterial species recovered from a human patient in Zaragoza, Spain.</title>
        <authorList>
            <person name="Tristancho-Baro A.I."/>
            <person name="Buenestado-Serrano S."/>
            <person name="Garcia De Viedma D."/>
            <person name="Milagro-Beamonte A."/>
            <person name="Burillo N."/>
            <person name="Sanz S."/>
            <person name="Lopez-Calleja A.I."/>
            <person name="Penas-Utrilla D."/>
            <person name="Guardingo M."/>
            <person name="Garcia M.J."/>
            <person name="Vinuelas-Bayon J."/>
        </authorList>
    </citation>
    <scope>NUCLEOTIDE SEQUENCE [LARGE SCALE GENOMIC DNA]</scope>
    <source>
        <strain evidence="3">HUMS_12744610</strain>
    </source>
</reference>
<evidence type="ECO:0000256" key="1">
    <source>
        <dbReference type="SAM" id="MobiDB-lite"/>
    </source>
</evidence>
<sequence length="132" mass="14272">MVELAPLYDSLSTLQYPELSATAGSKISAQHSLAKVDRQALFDEARAMGLPARAVGQALDELSTHVHSGIENLPAEITEGWPSRHVIEAGLERLHRPETGRPLGGVKRSSRRGRTPDTITADKRGAAPRMRG</sequence>